<protein>
    <submittedName>
        <fullName evidence="1">Uncharacterized protein</fullName>
    </submittedName>
</protein>
<name>A0A5B9DHA5_9ARCH</name>
<evidence type="ECO:0000313" key="1">
    <source>
        <dbReference type="EMBL" id="QEE18057.1"/>
    </source>
</evidence>
<organism evidence="1">
    <name type="scientific">Promethearchaeum syntrophicum</name>
    <dbReference type="NCBI Taxonomy" id="2594042"/>
    <lineage>
        <taxon>Archaea</taxon>
        <taxon>Promethearchaeati</taxon>
        <taxon>Promethearchaeota</taxon>
        <taxon>Promethearchaeia</taxon>
        <taxon>Promethearchaeales</taxon>
        <taxon>Promethearchaeaceae</taxon>
        <taxon>Promethearchaeum</taxon>
    </lineage>
</organism>
<gene>
    <name evidence="1" type="ORF">DSAG12_03895</name>
</gene>
<dbReference type="EMBL" id="CP042905">
    <property type="protein sequence ID" value="QEE18057.1"/>
    <property type="molecule type" value="Genomic_DNA"/>
</dbReference>
<sequence length="63" mass="7235">MNSIKISVNHKRKLAISMISPKSDIILKKDKLFYSSLCKAQKINIGETNKNICPIIEVQREYV</sequence>
<reference evidence="1" key="1">
    <citation type="journal article" date="2020" name="Nature">
        <title>Isolation of an archaeon at the prokaryote-eukaryote interface.</title>
        <authorList>
            <person name="Imachi H."/>
            <person name="Nobu M.K."/>
            <person name="Nakahara N."/>
            <person name="Morono Y."/>
            <person name="Ogawara M."/>
            <person name="Takaki Y."/>
            <person name="Takano Y."/>
            <person name="Uematsu K."/>
            <person name="Ikuta T."/>
            <person name="Ito M."/>
            <person name="Matsui Y."/>
            <person name="Miyazaki M."/>
            <person name="Murata K."/>
            <person name="Saito Y."/>
            <person name="Sakai S."/>
            <person name="Song C."/>
            <person name="Tasumi E."/>
            <person name="Yamanaka Y."/>
            <person name="Yamaguchi T."/>
            <person name="Kamagata Y."/>
            <person name="Tamaki H."/>
            <person name="Takai K."/>
        </authorList>
    </citation>
    <scope>NUCLEOTIDE SEQUENCE [LARGE SCALE GENOMIC DNA]</scope>
    <source>
        <strain evidence="1">MK-D1</strain>
    </source>
</reference>
<accession>A0A5B9DHA5</accession>
<proteinExistence type="predicted"/>
<dbReference type="AlphaFoldDB" id="A0A5B9DHA5"/>